<name>A0A8H2X4A3_9AGAM</name>
<feature type="signal peptide" evidence="2">
    <location>
        <begin position="1"/>
        <end position="20"/>
    </location>
</feature>
<dbReference type="PROSITE" id="PS50213">
    <property type="entry name" value="FAS1"/>
    <property type="match status" value="1"/>
</dbReference>
<dbReference type="Pfam" id="PF02469">
    <property type="entry name" value="Fasciclin"/>
    <property type="match status" value="1"/>
</dbReference>
<reference evidence="4" key="1">
    <citation type="submission" date="2021-01" db="EMBL/GenBank/DDBJ databases">
        <authorList>
            <person name="Kaushik A."/>
        </authorList>
    </citation>
    <scope>NUCLEOTIDE SEQUENCE</scope>
    <source>
        <strain evidence="4">AG6-10EEA</strain>
    </source>
</reference>
<dbReference type="AlphaFoldDB" id="A0A8H2X4A3"/>
<organism evidence="4 5">
    <name type="scientific">Rhizoctonia solani</name>
    <dbReference type="NCBI Taxonomy" id="456999"/>
    <lineage>
        <taxon>Eukaryota</taxon>
        <taxon>Fungi</taxon>
        <taxon>Dikarya</taxon>
        <taxon>Basidiomycota</taxon>
        <taxon>Agaricomycotina</taxon>
        <taxon>Agaricomycetes</taxon>
        <taxon>Cantharellales</taxon>
        <taxon>Ceratobasidiaceae</taxon>
        <taxon>Rhizoctonia</taxon>
    </lineage>
</organism>
<feature type="compositionally biased region" description="Polar residues" evidence="1">
    <location>
        <begin position="119"/>
        <end position="142"/>
    </location>
</feature>
<dbReference type="SUPFAM" id="SSF82153">
    <property type="entry name" value="FAS1 domain"/>
    <property type="match status" value="2"/>
</dbReference>
<accession>A0A8H2X4A3</accession>
<feature type="domain" description="FAS1" evidence="3">
    <location>
        <begin position="209"/>
        <end position="329"/>
    </location>
</feature>
<dbReference type="Proteomes" id="UP000663853">
    <property type="component" value="Unassembled WGS sequence"/>
</dbReference>
<dbReference type="InterPro" id="IPR036378">
    <property type="entry name" value="FAS1_dom_sf"/>
</dbReference>
<evidence type="ECO:0000313" key="5">
    <source>
        <dbReference type="Proteomes" id="UP000663853"/>
    </source>
</evidence>
<gene>
    <name evidence="4" type="ORF">RDB_LOCUS6696</name>
</gene>
<comment type="caution">
    <text evidence="4">The sequence shown here is derived from an EMBL/GenBank/DDBJ whole genome shotgun (WGS) entry which is preliminary data.</text>
</comment>
<evidence type="ECO:0000256" key="2">
    <source>
        <dbReference type="SAM" id="SignalP"/>
    </source>
</evidence>
<sequence length="332" mass="37108">MLFFARVAPALLAASSLVQAASLSIRNNDDFFAAFINALEGHNLTHVADSYKKSVESNEGQANIQLLKSGEDFTILAPKDGAFDPKYPILDLDVLQYDQLWGSVDNRFKTSDHSRRDAPSQSHETAPSTFPRRSNTGNGKRTQDLSQYQVQVIDQFFSPAGWKRWFEDRIIFVDRPVGNAKVVDRFTFKNIIILIIDDVLTLPVKVSELLCKPLIKYAPDGFPKFKAALEKAGVLDLVDTKDKLTIFVPVDSDCDYDGIIKNHFFFGKIVFGPLFPSVGSATAQSGKKLEFSFENDIHYVSCGKDTRAVVLRNDVIPQNGVMHIIDRPLKCD</sequence>
<evidence type="ECO:0000256" key="1">
    <source>
        <dbReference type="SAM" id="MobiDB-lite"/>
    </source>
</evidence>
<evidence type="ECO:0000313" key="4">
    <source>
        <dbReference type="EMBL" id="CAE6416117.1"/>
    </source>
</evidence>
<dbReference type="EMBL" id="CAJMXA010000101">
    <property type="protein sequence ID" value="CAE6416117.1"/>
    <property type="molecule type" value="Genomic_DNA"/>
</dbReference>
<proteinExistence type="predicted"/>
<dbReference type="InterPro" id="IPR000782">
    <property type="entry name" value="FAS1_domain"/>
</dbReference>
<dbReference type="Gene3D" id="2.30.180.10">
    <property type="entry name" value="FAS1 domain"/>
    <property type="match status" value="2"/>
</dbReference>
<keyword evidence="2" id="KW-0732">Signal</keyword>
<protein>
    <recommendedName>
        <fullName evidence="3">FAS1 domain-containing protein</fullName>
    </recommendedName>
</protein>
<feature type="chain" id="PRO_5034536652" description="FAS1 domain-containing protein" evidence="2">
    <location>
        <begin position="21"/>
        <end position="332"/>
    </location>
</feature>
<evidence type="ECO:0000259" key="3">
    <source>
        <dbReference type="PROSITE" id="PS50213"/>
    </source>
</evidence>
<feature type="region of interest" description="Disordered" evidence="1">
    <location>
        <begin position="111"/>
        <end position="142"/>
    </location>
</feature>